<dbReference type="AlphaFoldDB" id="A0A0S4KH30"/>
<evidence type="ECO:0000313" key="4">
    <source>
        <dbReference type="Proteomes" id="UP000051952"/>
    </source>
</evidence>
<evidence type="ECO:0000256" key="1">
    <source>
        <dbReference type="SAM" id="MobiDB-lite"/>
    </source>
</evidence>
<reference evidence="4" key="1">
    <citation type="submission" date="2015-09" db="EMBL/GenBank/DDBJ databases">
        <authorList>
            <consortium name="Pathogen Informatics"/>
        </authorList>
    </citation>
    <scope>NUCLEOTIDE SEQUENCE [LARGE SCALE GENOMIC DNA]</scope>
    <source>
        <strain evidence="4">Lake Konstanz</strain>
    </source>
</reference>
<organism evidence="3 4">
    <name type="scientific">Bodo saltans</name>
    <name type="common">Flagellated protozoan</name>
    <dbReference type="NCBI Taxonomy" id="75058"/>
    <lineage>
        <taxon>Eukaryota</taxon>
        <taxon>Discoba</taxon>
        <taxon>Euglenozoa</taxon>
        <taxon>Kinetoplastea</taxon>
        <taxon>Metakinetoplastina</taxon>
        <taxon>Eubodonida</taxon>
        <taxon>Bodonidae</taxon>
        <taxon>Bodo</taxon>
    </lineage>
</organism>
<gene>
    <name evidence="3" type="ORF">BSAL_20385</name>
</gene>
<name>A0A0S4KH30_BODSA</name>
<accession>A0A0S4KH30</accession>
<dbReference type="EMBL" id="CYKH01001720">
    <property type="protein sequence ID" value="CUI14925.1"/>
    <property type="molecule type" value="Genomic_DNA"/>
</dbReference>
<feature type="region of interest" description="Disordered" evidence="1">
    <location>
        <begin position="88"/>
        <end position="111"/>
    </location>
</feature>
<keyword evidence="2" id="KW-0812">Transmembrane</keyword>
<keyword evidence="2" id="KW-0472">Membrane</keyword>
<evidence type="ECO:0000313" key="3">
    <source>
        <dbReference type="EMBL" id="CUI14925.1"/>
    </source>
</evidence>
<keyword evidence="4" id="KW-1185">Reference proteome</keyword>
<proteinExistence type="predicted"/>
<keyword evidence="2" id="KW-1133">Transmembrane helix</keyword>
<sequence length="111" mass="12794">MMEGTFDRIMCSRSYPCRCLRFYFFSLFSLIIAGGSIEPRCHILLLQNKPWLPLQLQSPQPVPAGSSLQTQALNEHFKRYAVRRDFPIPTDAGAMSSSRAKRSERRNCWLP</sequence>
<evidence type="ECO:0000256" key="2">
    <source>
        <dbReference type="SAM" id="Phobius"/>
    </source>
</evidence>
<protein>
    <submittedName>
        <fullName evidence="3">Membrane-associated protein, putative</fullName>
    </submittedName>
</protein>
<dbReference type="VEuPathDB" id="TriTrypDB:BSAL_20385"/>
<feature type="transmembrane region" description="Helical" evidence="2">
    <location>
        <begin position="20"/>
        <end position="37"/>
    </location>
</feature>
<dbReference type="Proteomes" id="UP000051952">
    <property type="component" value="Unassembled WGS sequence"/>
</dbReference>